<dbReference type="EMBL" id="JBHTIK010000015">
    <property type="protein sequence ID" value="MFD0850290.1"/>
    <property type="molecule type" value="Genomic_DNA"/>
</dbReference>
<dbReference type="Proteomes" id="UP001597124">
    <property type="component" value="Unassembled WGS sequence"/>
</dbReference>
<reference evidence="3" key="1">
    <citation type="journal article" date="2019" name="Int. J. Syst. Evol. Microbiol.">
        <title>The Global Catalogue of Microorganisms (GCM) 10K type strain sequencing project: providing services to taxonomists for standard genome sequencing and annotation.</title>
        <authorList>
            <consortium name="The Broad Institute Genomics Platform"/>
            <consortium name="The Broad Institute Genome Sequencing Center for Infectious Disease"/>
            <person name="Wu L."/>
            <person name="Ma J."/>
        </authorList>
    </citation>
    <scope>NUCLEOTIDE SEQUENCE [LARGE SCALE GENOMIC DNA]</scope>
    <source>
        <strain evidence="3">CCUG 52537</strain>
    </source>
</reference>
<feature type="signal peptide" evidence="1">
    <location>
        <begin position="1"/>
        <end position="18"/>
    </location>
</feature>
<comment type="caution">
    <text evidence="2">The sequence shown here is derived from an EMBL/GenBank/DDBJ whole genome shotgun (WGS) entry which is preliminary data.</text>
</comment>
<sequence>MLKSALILGMAAAAAGSAAPDTGRADRNSVFVLFSGGAPTIQINTGTRACPLEAPKASSARRSKPVFTIY</sequence>
<dbReference type="RefSeq" id="WP_381494319.1">
    <property type="nucleotide sequence ID" value="NZ_JBHTIK010000015.1"/>
</dbReference>
<evidence type="ECO:0000313" key="3">
    <source>
        <dbReference type="Proteomes" id="UP001597124"/>
    </source>
</evidence>
<proteinExistence type="predicted"/>
<feature type="chain" id="PRO_5045536274" evidence="1">
    <location>
        <begin position="19"/>
        <end position="70"/>
    </location>
</feature>
<name>A0ABW3C8T0_SPHXN</name>
<organism evidence="2 3">
    <name type="scientific">Sphingosinicella xenopeptidilytica</name>
    <dbReference type="NCBI Taxonomy" id="364098"/>
    <lineage>
        <taxon>Bacteria</taxon>
        <taxon>Pseudomonadati</taxon>
        <taxon>Pseudomonadota</taxon>
        <taxon>Alphaproteobacteria</taxon>
        <taxon>Sphingomonadales</taxon>
        <taxon>Sphingosinicellaceae</taxon>
        <taxon>Sphingosinicella</taxon>
    </lineage>
</organism>
<evidence type="ECO:0000256" key="1">
    <source>
        <dbReference type="SAM" id="SignalP"/>
    </source>
</evidence>
<protein>
    <submittedName>
        <fullName evidence="2">Uncharacterized protein</fullName>
    </submittedName>
</protein>
<keyword evidence="1" id="KW-0732">Signal</keyword>
<keyword evidence="3" id="KW-1185">Reference proteome</keyword>
<gene>
    <name evidence="2" type="ORF">ACFQ00_18285</name>
</gene>
<evidence type="ECO:0000313" key="2">
    <source>
        <dbReference type="EMBL" id="MFD0850290.1"/>
    </source>
</evidence>
<accession>A0ABW3C8T0</accession>